<evidence type="ECO:0000259" key="7">
    <source>
        <dbReference type="PROSITE" id="PS51866"/>
    </source>
</evidence>
<dbReference type="InterPro" id="IPR051815">
    <property type="entry name" value="Molybdate_resp_trans_reg"/>
</dbReference>
<keyword evidence="4" id="KW-0677">Repeat</keyword>
<evidence type="ECO:0000256" key="2">
    <source>
        <dbReference type="ARBA" id="ARBA00022448"/>
    </source>
</evidence>
<dbReference type="InterPro" id="IPR036388">
    <property type="entry name" value="WH-like_DNA-bd_sf"/>
</dbReference>
<dbReference type="GO" id="GO:0006355">
    <property type="term" value="P:regulation of DNA-templated transcription"/>
    <property type="evidence" value="ECO:0007669"/>
    <property type="project" value="InterPro"/>
</dbReference>
<evidence type="ECO:0000256" key="3">
    <source>
        <dbReference type="ARBA" id="ARBA00022505"/>
    </source>
</evidence>
<feature type="domain" description="Mop" evidence="7">
    <location>
        <begin position="200"/>
        <end position="266"/>
    </location>
</feature>
<protein>
    <recommendedName>
        <fullName evidence="7">Mop domain-containing protein</fullName>
    </recommendedName>
</protein>
<dbReference type="PROSITE" id="PS51866">
    <property type="entry name" value="MOP"/>
    <property type="match status" value="2"/>
</dbReference>
<dbReference type="PANTHER" id="PTHR30432:SF1">
    <property type="entry name" value="DNA-BINDING TRANSCRIPTIONAL DUAL REGULATOR MODE"/>
    <property type="match status" value="1"/>
</dbReference>
<evidence type="ECO:0000313" key="8">
    <source>
        <dbReference type="EMBL" id="AJY46780.1"/>
    </source>
</evidence>
<reference evidence="8 9" key="1">
    <citation type="journal article" date="2015" name="Genome Announc.">
        <title>Complete genome sequence of Martelella endophytica YC6887, which has antifungal activity associated with a halophyte.</title>
        <authorList>
            <person name="Khan A."/>
            <person name="Khan H."/>
            <person name="Chung E.J."/>
            <person name="Hossain M.T."/>
            <person name="Chung Y.R."/>
        </authorList>
    </citation>
    <scope>NUCLEOTIDE SEQUENCE [LARGE SCALE GENOMIC DNA]</scope>
    <source>
        <strain evidence="8">YC6887</strain>
    </source>
</reference>
<dbReference type="HOGENOM" id="CLU_087839_1_0_5"/>
<dbReference type="SUPFAM" id="SSF46785">
    <property type="entry name" value="Winged helix' DNA-binding domain"/>
    <property type="match status" value="1"/>
</dbReference>
<evidence type="ECO:0000256" key="6">
    <source>
        <dbReference type="PIRSR" id="PIRSR005763-1"/>
    </source>
</evidence>
<evidence type="ECO:0000256" key="1">
    <source>
        <dbReference type="ARBA" id="ARBA00008110"/>
    </source>
</evidence>
<feature type="region of interest" description="Required for dimer formation and molybdate binding" evidence="6">
    <location>
        <begin position="129"/>
        <end position="137"/>
    </location>
</feature>
<accession>A0A0D5LS33</accession>
<dbReference type="InterPro" id="IPR036390">
    <property type="entry name" value="WH_DNA-bd_sf"/>
</dbReference>
<sequence>MSRLSPALTFETPSGDRAGEARFALLAEIDRLGSISAAAKATGFSYKGAWDAVNAMNNLFPRPLIVKHAGGASGGGAEVTEEGRRALDAHRQLTAALGDVMARLETVISETPGLSIPTENLFWSPLMRTSARNCYHGVVEAVSHGAVNAEILLKIAPDVTLAVIVTEASVANLGLEPGREAYALIKASTPILLEDGDHVLSSARNRITGTVISVEPGAVNAEVVLDIGGGKTLCAIITGKSAEAMALVTGKRMTALIKASQIILALG</sequence>
<evidence type="ECO:0000313" key="9">
    <source>
        <dbReference type="Proteomes" id="UP000032611"/>
    </source>
</evidence>
<keyword evidence="2 5" id="KW-0813">Transport</keyword>
<dbReference type="OrthoDB" id="9800709at2"/>
<dbReference type="Proteomes" id="UP000032611">
    <property type="component" value="Chromosome"/>
</dbReference>
<dbReference type="GO" id="GO:0015689">
    <property type="term" value="P:molybdate ion transport"/>
    <property type="evidence" value="ECO:0007669"/>
    <property type="project" value="UniProtKB-UniRule"/>
</dbReference>
<comment type="similarity">
    <text evidence="1 5">Belongs to the ModE family.</text>
</comment>
<dbReference type="InterPro" id="IPR005116">
    <property type="entry name" value="Transp-assoc_OB_typ1"/>
</dbReference>
<dbReference type="PATRIC" id="fig|1486262.3.peg.3236"/>
<keyword evidence="9" id="KW-1185">Reference proteome</keyword>
<dbReference type="EMBL" id="CP010803">
    <property type="protein sequence ID" value="AJY46780.1"/>
    <property type="molecule type" value="Genomic_DNA"/>
</dbReference>
<dbReference type="RefSeq" id="WP_045682629.1">
    <property type="nucleotide sequence ID" value="NZ_CP010803.1"/>
</dbReference>
<dbReference type="Gene3D" id="2.40.50.100">
    <property type="match status" value="2"/>
</dbReference>
<evidence type="ECO:0000256" key="5">
    <source>
        <dbReference type="PIRNR" id="PIRNR005763"/>
    </source>
</evidence>
<dbReference type="STRING" id="1486262.TM49_15665"/>
<dbReference type="Pfam" id="PF03459">
    <property type="entry name" value="TOBE"/>
    <property type="match status" value="2"/>
</dbReference>
<gene>
    <name evidence="8" type="ORF">TM49_15665</name>
</gene>
<name>A0A0D5LS33_MAREN</name>
<dbReference type="InterPro" id="IPR008995">
    <property type="entry name" value="Mo/tungstate-bd_C_term_dom"/>
</dbReference>
<dbReference type="GO" id="GO:0030151">
    <property type="term" value="F:molybdenum ion binding"/>
    <property type="evidence" value="ECO:0007669"/>
    <property type="project" value="UniProtKB-UniRule"/>
</dbReference>
<dbReference type="SUPFAM" id="SSF50331">
    <property type="entry name" value="MOP-like"/>
    <property type="match status" value="2"/>
</dbReference>
<feature type="domain" description="Mop" evidence="7">
    <location>
        <begin position="128"/>
        <end position="194"/>
    </location>
</feature>
<evidence type="ECO:0000256" key="4">
    <source>
        <dbReference type="ARBA" id="ARBA00022737"/>
    </source>
</evidence>
<dbReference type="InterPro" id="IPR004606">
    <property type="entry name" value="Mop_domain"/>
</dbReference>
<dbReference type="KEGG" id="mey:TM49_15665"/>
<dbReference type="NCBIfam" id="TIGR00638">
    <property type="entry name" value="Mop"/>
    <property type="match status" value="2"/>
</dbReference>
<proteinExistence type="inferred from homology"/>
<dbReference type="Gene3D" id="1.10.10.10">
    <property type="entry name" value="Winged helix-like DNA-binding domain superfamily/Winged helix DNA-binding domain"/>
    <property type="match status" value="1"/>
</dbReference>
<dbReference type="AlphaFoldDB" id="A0A0D5LS33"/>
<dbReference type="PIRSF" id="PIRSF005763">
    <property type="entry name" value="Txn_reg_ModE"/>
    <property type="match status" value="1"/>
</dbReference>
<organism evidence="8 9">
    <name type="scientific">Martelella endophytica</name>
    <dbReference type="NCBI Taxonomy" id="1486262"/>
    <lineage>
        <taxon>Bacteria</taxon>
        <taxon>Pseudomonadati</taxon>
        <taxon>Pseudomonadota</taxon>
        <taxon>Alphaproteobacteria</taxon>
        <taxon>Hyphomicrobiales</taxon>
        <taxon>Aurantimonadaceae</taxon>
        <taxon>Martelella</taxon>
    </lineage>
</organism>
<dbReference type="InterPro" id="IPR016462">
    <property type="entry name" value="ModE"/>
</dbReference>
<dbReference type="PANTHER" id="PTHR30432">
    <property type="entry name" value="TRANSCRIPTIONAL REGULATOR MODE"/>
    <property type="match status" value="1"/>
</dbReference>
<keyword evidence="3 5" id="KW-0500">Molybdenum</keyword>